<organism evidence="2 3">
    <name type="scientific">Caenorhabditis auriculariae</name>
    <dbReference type="NCBI Taxonomy" id="2777116"/>
    <lineage>
        <taxon>Eukaryota</taxon>
        <taxon>Metazoa</taxon>
        <taxon>Ecdysozoa</taxon>
        <taxon>Nematoda</taxon>
        <taxon>Chromadorea</taxon>
        <taxon>Rhabditida</taxon>
        <taxon>Rhabditina</taxon>
        <taxon>Rhabditomorpha</taxon>
        <taxon>Rhabditoidea</taxon>
        <taxon>Rhabditidae</taxon>
        <taxon>Peloderinae</taxon>
        <taxon>Caenorhabditis</taxon>
    </lineage>
</organism>
<keyword evidence="3" id="KW-1185">Reference proteome</keyword>
<proteinExistence type="predicted"/>
<reference evidence="2" key="1">
    <citation type="submission" date="2020-10" db="EMBL/GenBank/DDBJ databases">
        <authorList>
            <person name="Kikuchi T."/>
        </authorList>
    </citation>
    <scope>NUCLEOTIDE SEQUENCE</scope>
    <source>
        <strain evidence="2">NKZ352</strain>
    </source>
</reference>
<feature type="signal peptide" evidence="1">
    <location>
        <begin position="1"/>
        <end position="43"/>
    </location>
</feature>
<gene>
    <name evidence="2" type="ORF">CAUJ_LOCUS11272</name>
</gene>
<evidence type="ECO:0000313" key="3">
    <source>
        <dbReference type="Proteomes" id="UP000835052"/>
    </source>
</evidence>
<evidence type="ECO:0008006" key="4">
    <source>
        <dbReference type="Google" id="ProtNLM"/>
    </source>
</evidence>
<keyword evidence="1" id="KW-0732">Signal</keyword>
<comment type="caution">
    <text evidence="2">The sequence shown here is derived from an EMBL/GenBank/DDBJ whole genome shotgun (WGS) entry which is preliminary data.</text>
</comment>
<sequence>MSPSKGGSSLSAGDVIRRRIARGHFRLLICLLVLFMTPGTSEALQCLEGSDCELDASCTECSGVACTRVTSSNLDDNKEIALTCVPYDTRSFPPQTLIEQGCTKVGERQVCVCYQDYCNSSSQTSVISFLLLVAFFFHIRHIL</sequence>
<dbReference type="Proteomes" id="UP000835052">
    <property type="component" value="Unassembled WGS sequence"/>
</dbReference>
<dbReference type="EMBL" id="CAJGYM010000054">
    <property type="protein sequence ID" value="CAD6195353.1"/>
    <property type="molecule type" value="Genomic_DNA"/>
</dbReference>
<evidence type="ECO:0000313" key="2">
    <source>
        <dbReference type="EMBL" id="CAD6195353.1"/>
    </source>
</evidence>
<feature type="chain" id="PRO_5035819079" description="Activin types I and II receptor domain-containing protein" evidence="1">
    <location>
        <begin position="44"/>
        <end position="143"/>
    </location>
</feature>
<dbReference type="AlphaFoldDB" id="A0A8S1HFK4"/>
<protein>
    <recommendedName>
        <fullName evidence="4">Activin types I and II receptor domain-containing protein</fullName>
    </recommendedName>
</protein>
<accession>A0A8S1HFK4</accession>
<dbReference type="OrthoDB" id="5836708at2759"/>
<name>A0A8S1HFK4_9PELO</name>
<evidence type="ECO:0000256" key="1">
    <source>
        <dbReference type="SAM" id="SignalP"/>
    </source>
</evidence>